<reference evidence="1 2" key="1">
    <citation type="submission" date="2019-06" db="EMBL/GenBank/DDBJ databases">
        <title>Sequencing the genomes of 1000 actinobacteria strains.</title>
        <authorList>
            <person name="Klenk H.-P."/>
        </authorList>
    </citation>
    <scope>NUCLEOTIDE SEQUENCE [LARGE SCALE GENOMIC DNA]</scope>
    <source>
        <strain evidence="1 2">DSM 45456</strain>
    </source>
</reference>
<dbReference type="EMBL" id="VFPP01000001">
    <property type="protein sequence ID" value="TQM83267.1"/>
    <property type="molecule type" value="Genomic_DNA"/>
</dbReference>
<protein>
    <submittedName>
        <fullName evidence="1">Uncharacterized protein</fullName>
    </submittedName>
</protein>
<organism evidence="1 2">
    <name type="scientific">Saccharothrix saharensis</name>
    <dbReference type="NCBI Taxonomy" id="571190"/>
    <lineage>
        <taxon>Bacteria</taxon>
        <taxon>Bacillati</taxon>
        <taxon>Actinomycetota</taxon>
        <taxon>Actinomycetes</taxon>
        <taxon>Pseudonocardiales</taxon>
        <taxon>Pseudonocardiaceae</taxon>
        <taxon>Saccharothrix</taxon>
    </lineage>
</organism>
<gene>
    <name evidence="1" type="ORF">FHX81_5685</name>
</gene>
<name>A0A543JK84_9PSEU</name>
<accession>A0A543JK84</accession>
<sequence length="266" mass="29065">MRSVQHTVADLLRDIRNTRRLPEWIANEPTQLLDLVHAQALEGRAEHACELLVELWPLVPAEVDELVLRRLHECGVFVASVLPTSLLVARACRLGAGVLRHRGLYRLAAAQGMFELAVHRLQDNDPDAIASALLDLAATYRAEGRMHRVIGCLDEALETYGLCDDSVGFARMLNELGGLMIEVDRCDAAVKHLTRAATTYRQLGHVVSAAQAHALLSRAHRLLGNHHAADRALNRALAPVVGVDDATARRLRDVAAGVSRLGPNLP</sequence>
<dbReference type="InterPro" id="IPR011990">
    <property type="entry name" value="TPR-like_helical_dom_sf"/>
</dbReference>
<dbReference type="AlphaFoldDB" id="A0A543JK84"/>
<proteinExistence type="predicted"/>
<dbReference type="Gene3D" id="1.25.40.10">
    <property type="entry name" value="Tetratricopeptide repeat domain"/>
    <property type="match status" value="1"/>
</dbReference>
<comment type="caution">
    <text evidence="1">The sequence shown here is derived from an EMBL/GenBank/DDBJ whole genome shotgun (WGS) entry which is preliminary data.</text>
</comment>
<dbReference type="Proteomes" id="UP000316628">
    <property type="component" value="Unassembled WGS sequence"/>
</dbReference>
<dbReference type="SUPFAM" id="SSF48452">
    <property type="entry name" value="TPR-like"/>
    <property type="match status" value="1"/>
</dbReference>
<evidence type="ECO:0000313" key="1">
    <source>
        <dbReference type="EMBL" id="TQM83267.1"/>
    </source>
</evidence>
<keyword evidence="2" id="KW-1185">Reference proteome</keyword>
<evidence type="ECO:0000313" key="2">
    <source>
        <dbReference type="Proteomes" id="UP000316628"/>
    </source>
</evidence>